<dbReference type="AlphaFoldDB" id="A0A1B6JN26"/>
<organism evidence="2">
    <name type="scientific">Homalodisca liturata</name>
    <dbReference type="NCBI Taxonomy" id="320908"/>
    <lineage>
        <taxon>Eukaryota</taxon>
        <taxon>Metazoa</taxon>
        <taxon>Ecdysozoa</taxon>
        <taxon>Arthropoda</taxon>
        <taxon>Hexapoda</taxon>
        <taxon>Insecta</taxon>
        <taxon>Pterygota</taxon>
        <taxon>Neoptera</taxon>
        <taxon>Paraneoptera</taxon>
        <taxon>Hemiptera</taxon>
        <taxon>Auchenorrhyncha</taxon>
        <taxon>Membracoidea</taxon>
        <taxon>Cicadellidae</taxon>
        <taxon>Cicadellinae</taxon>
        <taxon>Proconiini</taxon>
        <taxon>Homalodisca</taxon>
    </lineage>
</organism>
<protein>
    <submittedName>
        <fullName evidence="2">Uncharacterized protein</fullName>
    </submittedName>
</protein>
<feature type="region of interest" description="Disordered" evidence="1">
    <location>
        <begin position="87"/>
        <end position="107"/>
    </location>
</feature>
<evidence type="ECO:0000256" key="1">
    <source>
        <dbReference type="SAM" id="MobiDB-lite"/>
    </source>
</evidence>
<gene>
    <name evidence="2" type="ORF">g.24289</name>
</gene>
<dbReference type="EMBL" id="GECU01007062">
    <property type="protein sequence ID" value="JAT00645.1"/>
    <property type="molecule type" value="Transcribed_RNA"/>
</dbReference>
<name>A0A1B6JN26_9HEMI</name>
<feature type="compositionally biased region" description="Polar residues" evidence="1">
    <location>
        <begin position="94"/>
        <end position="107"/>
    </location>
</feature>
<reference evidence="2" key="1">
    <citation type="submission" date="2015-11" db="EMBL/GenBank/DDBJ databases">
        <title>De novo transcriptome assembly of four potential Pierce s Disease insect vectors from Arizona vineyards.</title>
        <authorList>
            <person name="Tassone E.E."/>
        </authorList>
    </citation>
    <scope>NUCLEOTIDE SEQUENCE</scope>
</reference>
<accession>A0A1B6JN26</accession>
<evidence type="ECO:0000313" key="2">
    <source>
        <dbReference type="EMBL" id="JAT00645.1"/>
    </source>
</evidence>
<sequence>MKRVSDVKANIGPSDHRLVVTCPRDCARLSFTNKAAVGFLGVPAGQAADETVLEGGVPHAFSSVKISVKNAGSEFIRSMLRDRVLTMSKHRSQNRSLESSTRKGFSG</sequence>
<proteinExistence type="predicted"/>